<dbReference type="PANTHER" id="PTHR35841">
    <property type="entry name" value="PHOSPHONATES-BINDING PERIPLASMIC PROTEIN"/>
    <property type="match status" value="1"/>
</dbReference>
<feature type="signal peptide" evidence="3">
    <location>
        <begin position="1"/>
        <end position="24"/>
    </location>
</feature>
<comment type="caution">
    <text evidence="4">The sequence shown here is derived from an EMBL/GenBank/DDBJ whole genome shotgun (WGS) entry which is preliminary data.</text>
</comment>
<gene>
    <name evidence="4" type="ORF">HKD19_09360</name>
</gene>
<dbReference type="Proteomes" id="UP000662701">
    <property type="component" value="Unassembled WGS sequence"/>
</dbReference>
<proteinExistence type="inferred from homology"/>
<dbReference type="CDD" id="cd01071">
    <property type="entry name" value="PBP2_PhnD_like"/>
    <property type="match status" value="1"/>
</dbReference>
<accession>A0ABR9YX30</accession>
<dbReference type="InterPro" id="IPR005770">
    <property type="entry name" value="PhnD"/>
</dbReference>
<evidence type="ECO:0000256" key="3">
    <source>
        <dbReference type="SAM" id="SignalP"/>
    </source>
</evidence>
<evidence type="ECO:0000313" key="4">
    <source>
        <dbReference type="EMBL" id="MBF0888753.1"/>
    </source>
</evidence>
<evidence type="ECO:0000256" key="1">
    <source>
        <dbReference type="ARBA" id="ARBA00007162"/>
    </source>
</evidence>
<reference evidence="4" key="1">
    <citation type="submission" date="2020-04" db="EMBL/GenBank/DDBJ databases">
        <authorList>
            <person name="Sombolestani A."/>
        </authorList>
    </citation>
    <scope>NUCLEOTIDE SEQUENCE</scope>
    <source>
        <strain evidence="4">LMG 1745</strain>
    </source>
</reference>
<comment type="similarity">
    <text evidence="1">Belongs to the phosphate/phosphite/phosphonate binding protein family.</text>
</comment>
<reference evidence="4" key="2">
    <citation type="submission" date="2020-11" db="EMBL/GenBank/DDBJ databases">
        <title>Description of novel Gluconobacter species.</title>
        <authorList>
            <person name="Cleenwerck I."/>
            <person name="Cnockaert M."/>
            <person name="Borremans W."/>
            <person name="Wieme A.D."/>
            <person name="De Vuyst L."/>
            <person name="Vandamme P."/>
        </authorList>
    </citation>
    <scope>NUCLEOTIDE SEQUENCE</scope>
    <source>
        <strain evidence="4">LMG 1745</strain>
    </source>
</reference>
<name>A0ABR9YX30_9PROT</name>
<dbReference type="RefSeq" id="WP_194262553.1">
    <property type="nucleotide sequence ID" value="NZ_JABCQH010000006.1"/>
</dbReference>
<dbReference type="NCBIfam" id="TIGR01098">
    <property type="entry name" value="3A0109s03R"/>
    <property type="match status" value="1"/>
</dbReference>
<dbReference type="PANTHER" id="PTHR35841:SF1">
    <property type="entry name" value="PHOSPHONATES-BINDING PERIPLASMIC PROTEIN"/>
    <property type="match status" value="1"/>
</dbReference>
<dbReference type="SUPFAM" id="SSF53850">
    <property type="entry name" value="Periplasmic binding protein-like II"/>
    <property type="match status" value="1"/>
</dbReference>
<dbReference type="Pfam" id="PF12974">
    <property type="entry name" value="Phosphonate-bd"/>
    <property type="match status" value="1"/>
</dbReference>
<evidence type="ECO:0000256" key="2">
    <source>
        <dbReference type="ARBA" id="ARBA00022729"/>
    </source>
</evidence>
<keyword evidence="5" id="KW-1185">Reference proteome</keyword>
<keyword evidence="2 3" id="KW-0732">Signal</keyword>
<protein>
    <submittedName>
        <fullName evidence="4">Phosphate/phosphite/phosphonate ABC transporter substrate-binding protein</fullName>
    </submittedName>
</protein>
<dbReference type="EMBL" id="JABCQH010000006">
    <property type="protein sequence ID" value="MBF0888753.1"/>
    <property type="molecule type" value="Genomic_DNA"/>
</dbReference>
<sequence length="300" mass="31694">MKVSSLAAFCMGLSILCVPITASAEDEVPCPHPDGITFAIEPYEPINTLEPVFRAIGEQLSERLHCPVHVMITVSYSAEIEAMRSGHTDLGLFGPLGYVMAHKMAGVDAIAVLSTPTGQAGLYTASIVTRPSTGIHDLAGLRGRSFAYSDPASTSGHLLPAAALRNAGLDPDHDLAVRYAGTHTAAFEAIRNGQVDAAELNSETIADARAVGEYDPKDYVVLWQSEPIPQGPIAVAAGLSPAFRQKLLTALMSVDVSKIRLNDNGKDTVAASRLTPQTDAAYDGIRNLTPIIGVDTHRGP</sequence>
<feature type="chain" id="PRO_5046149511" evidence="3">
    <location>
        <begin position="25"/>
        <end position="300"/>
    </location>
</feature>
<dbReference type="Gene3D" id="3.40.190.10">
    <property type="entry name" value="Periplasmic binding protein-like II"/>
    <property type="match status" value="2"/>
</dbReference>
<organism evidence="4 5">
    <name type="scientific">Gluconobacter cadivus</name>
    <dbReference type="NCBI Taxonomy" id="2728101"/>
    <lineage>
        <taxon>Bacteria</taxon>
        <taxon>Pseudomonadati</taxon>
        <taxon>Pseudomonadota</taxon>
        <taxon>Alphaproteobacteria</taxon>
        <taxon>Acetobacterales</taxon>
        <taxon>Acetobacteraceae</taxon>
        <taxon>Gluconobacter</taxon>
    </lineage>
</organism>
<evidence type="ECO:0000313" key="5">
    <source>
        <dbReference type="Proteomes" id="UP000662701"/>
    </source>
</evidence>